<dbReference type="Proteomes" id="UP000242642">
    <property type="component" value="Unassembled WGS sequence"/>
</dbReference>
<protein>
    <recommendedName>
        <fullName evidence="3">HsdR</fullName>
    </recommendedName>
</protein>
<dbReference type="EMBL" id="FOHV01000049">
    <property type="protein sequence ID" value="SET62008.1"/>
    <property type="molecule type" value="Genomic_DNA"/>
</dbReference>
<dbReference type="SUPFAM" id="SSF48695">
    <property type="entry name" value="Multiheme cytochromes"/>
    <property type="match status" value="1"/>
</dbReference>
<dbReference type="STRING" id="1123402.SAMN02583745_02899"/>
<reference evidence="2" key="1">
    <citation type="submission" date="2016-10" db="EMBL/GenBank/DDBJ databases">
        <authorList>
            <person name="Varghese N."/>
            <person name="Submissions S."/>
        </authorList>
    </citation>
    <scope>NUCLEOTIDE SEQUENCE [LARGE SCALE GENOMIC DNA]</scope>
    <source>
        <strain evidence="2">DSM 18579</strain>
    </source>
</reference>
<dbReference type="RefSeq" id="WP_093322632.1">
    <property type="nucleotide sequence ID" value="NZ_FOHV01000049.1"/>
</dbReference>
<dbReference type="AlphaFoldDB" id="A0A1I0FU70"/>
<dbReference type="OrthoDB" id="3818700at2"/>
<keyword evidence="2" id="KW-1185">Reference proteome</keyword>
<proteinExistence type="predicted"/>
<dbReference type="InterPro" id="IPR036280">
    <property type="entry name" value="Multihaem_cyt_sf"/>
</dbReference>
<evidence type="ECO:0008006" key="3">
    <source>
        <dbReference type="Google" id="ProtNLM"/>
    </source>
</evidence>
<dbReference type="GO" id="GO:0009061">
    <property type="term" value="P:anaerobic respiration"/>
    <property type="evidence" value="ECO:0007669"/>
    <property type="project" value="UniProtKB-ARBA"/>
</dbReference>
<name>A0A1I0FU70_9GAMM</name>
<evidence type="ECO:0000313" key="1">
    <source>
        <dbReference type="EMBL" id="SET62008.1"/>
    </source>
</evidence>
<sequence>MDISEFTNPLNQESDFNNLVKNGIEFLEMAISQLETKPKHSLINFYTAVEILLKAPLVQEHWTLVIADRDISLEKYKLGNFVSVSFVEACKRHKDILGKPIELSAIKAFDIIRQHRHRVVHFYHEGIFNPEEHKNIKAEQATAWFELQRFITVTWREIYKPFLQKFENMERVLTGTNNYASVKYKSIEPDIQEQIKAGKHFETCTKCGCNSFEVIEEVNNLISKACMVCFHNEVKLKINCPSCNDPNQFISPFEGFQCELCNYTITSQHGLYNLIDQNTDSYKDYFEAITPASCDDCEGYETVCEYEEHYLCVCCLTLYDTVYQCEYCNGHMTSEASDTYIFGCQNCEGMRGIIQWIKLYF</sequence>
<accession>A0A1I0FU70</accession>
<gene>
    <name evidence="1" type="ORF">SAMN02583745_02899</name>
</gene>
<evidence type="ECO:0000313" key="2">
    <source>
        <dbReference type="Proteomes" id="UP000242642"/>
    </source>
</evidence>
<organism evidence="1 2">
    <name type="scientific">Thorsellia anophelis DSM 18579</name>
    <dbReference type="NCBI Taxonomy" id="1123402"/>
    <lineage>
        <taxon>Bacteria</taxon>
        <taxon>Pseudomonadati</taxon>
        <taxon>Pseudomonadota</taxon>
        <taxon>Gammaproteobacteria</taxon>
        <taxon>Enterobacterales</taxon>
        <taxon>Thorselliaceae</taxon>
        <taxon>Thorsellia</taxon>
    </lineage>
</organism>